<comment type="caution">
    <text evidence="1">The sequence shown here is derived from an EMBL/GenBank/DDBJ whole genome shotgun (WGS) entry which is preliminary data.</text>
</comment>
<proteinExistence type="predicted"/>
<keyword evidence="2" id="KW-1185">Reference proteome</keyword>
<organism evidence="1 2">
    <name type="scientific">Coniosporium uncinatum</name>
    <dbReference type="NCBI Taxonomy" id="93489"/>
    <lineage>
        <taxon>Eukaryota</taxon>
        <taxon>Fungi</taxon>
        <taxon>Dikarya</taxon>
        <taxon>Ascomycota</taxon>
        <taxon>Pezizomycotina</taxon>
        <taxon>Dothideomycetes</taxon>
        <taxon>Dothideomycetes incertae sedis</taxon>
        <taxon>Coniosporium</taxon>
    </lineage>
</organism>
<feature type="non-terminal residue" evidence="1">
    <location>
        <position position="170"/>
    </location>
</feature>
<evidence type="ECO:0000313" key="1">
    <source>
        <dbReference type="EMBL" id="KAK3078089.1"/>
    </source>
</evidence>
<accession>A0ACC3DND5</accession>
<dbReference type="Proteomes" id="UP001186974">
    <property type="component" value="Unassembled WGS sequence"/>
</dbReference>
<protein>
    <submittedName>
        <fullName evidence="1">Uncharacterized protein</fullName>
    </submittedName>
</protein>
<evidence type="ECO:0000313" key="2">
    <source>
        <dbReference type="Proteomes" id="UP001186974"/>
    </source>
</evidence>
<name>A0ACC3DND5_9PEZI</name>
<sequence>MAFSIAQNWHAGELAMHRLLNGPDYDEDNPTSSMLTPQAAFMLQRAPLLALGTLDSQGRPWTTVWGGEPGFSRSLGASIVGVRTTVERRFDPVVEELMRGKDDGEVVREEGKGRMVAGLTIDLEARKRVKLYGRMVAGALSRVESEGGGQTEVSDGEGEIQLVVKVEQSL</sequence>
<dbReference type="EMBL" id="JAWDJW010002214">
    <property type="protein sequence ID" value="KAK3078089.1"/>
    <property type="molecule type" value="Genomic_DNA"/>
</dbReference>
<gene>
    <name evidence="1" type="ORF">LTS18_008480</name>
</gene>
<reference evidence="1" key="1">
    <citation type="submission" date="2024-09" db="EMBL/GenBank/DDBJ databases">
        <title>Black Yeasts Isolated from many extreme environments.</title>
        <authorList>
            <person name="Coleine C."/>
            <person name="Stajich J.E."/>
            <person name="Selbmann L."/>
        </authorList>
    </citation>
    <scope>NUCLEOTIDE SEQUENCE</scope>
    <source>
        <strain evidence="1">CCFEE 5737</strain>
    </source>
</reference>